<dbReference type="AlphaFoldDB" id="A0A2U3DWI9"/>
<proteinExistence type="predicted"/>
<feature type="region of interest" description="Disordered" evidence="1">
    <location>
        <begin position="40"/>
        <end position="164"/>
    </location>
</feature>
<evidence type="ECO:0000313" key="3">
    <source>
        <dbReference type="Proteomes" id="UP000245956"/>
    </source>
</evidence>
<protein>
    <submittedName>
        <fullName evidence="2">Uncharacterized protein</fullName>
    </submittedName>
</protein>
<sequence>MAGPAGGGDGRWMDGRFVCTGDGQTLPDWREVVSDGELWDGGQASHRRQSSPFNGARRGGTRAHFHSLTAFRVSPRKTRAMTTRAQSPGVSDREGGDHRVRVLQIGEKAGRDLACPPAHDKRQSGREKRRSVLAGPVGRPPDDDDASDVPEVWNTMPMPCHAGA</sequence>
<feature type="compositionally biased region" description="Basic and acidic residues" evidence="1">
    <location>
        <begin position="91"/>
        <end position="100"/>
    </location>
</feature>
<accession>A0A2U3DWI9</accession>
<evidence type="ECO:0000256" key="1">
    <source>
        <dbReference type="SAM" id="MobiDB-lite"/>
    </source>
</evidence>
<gene>
    <name evidence="2" type="ORF">PCL_04754</name>
</gene>
<feature type="compositionally biased region" description="Polar residues" evidence="1">
    <location>
        <begin position="80"/>
        <end position="89"/>
    </location>
</feature>
<organism evidence="2 3">
    <name type="scientific">Purpureocillium lilacinum</name>
    <name type="common">Paecilomyces lilacinus</name>
    <dbReference type="NCBI Taxonomy" id="33203"/>
    <lineage>
        <taxon>Eukaryota</taxon>
        <taxon>Fungi</taxon>
        <taxon>Dikarya</taxon>
        <taxon>Ascomycota</taxon>
        <taxon>Pezizomycotina</taxon>
        <taxon>Sordariomycetes</taxon>
        <taxon>Hypocreomycetidae</taxon>
        <taxon>Hypocreales</taxon>
        <taxon>Ophiocordycipitaceae</taxon>
        <taxon>Purpureocillium</taxon>
    </lineage>
</organism>
<dbReference type="Proteomes" id="UP000245956">
    <property type="component" value="Unassembled WGS sequence"/>
</dbReference>
<comment type="caution">
    <text evidence="2">The sequence shown here is derived from an EMBL/GenBank/DDBJ whole genome shotgun (WGS) entry which is preliminary data.</text>
</comment>
<name>A0A2U3DWI9_PURLI</name>
<evidence type="ECO:0000313" key="2">
    <source>
        <dbReference type="EMBL" id="PWI66616.1"/>
    </source>
</evidence>
<dbReference type="EMBL" id="LCWV01000023">
    <property type="protein sequence ID" value="PWI66616.1"/>
    <property type="molecule type" value="Genomic_DNA"/>
</dbReference>
<feature type="non-terminal residue" evidence="2">
    <location>
        <position position="164"/>
    </location>
</feature>
<reference evidence="2 3" key="1">
    <citation type="journal article" date="2016" name="Front. Microbiol.">
        <title>Genome and transcriptome sequences reveal the specific parasitism of the nematophagous Purpureocillium lilacinum 36-1.</title>
        <authorList>
            <person name="Xie J."/>
            <person name="Li S."/>
            <person name="Mo C."/>
            <person name="Xiao X."/>
            <person name="Peng D."/>
            <person name="Wang G."/>
            <person name="Xiao Y."/>
        </authorList>
    </citation>
    <scope>NUCLEOTIDE SEQUENCE [LARGE SCALE GENOMIC DNA]</scope>
    <source>
        <strain evidence="2 3">36-1</strain>
    </source>
</reference>